<gene>
    <name evidence="1" type="ORF">CDV31_006428</name>
</gene>
<dbReference type="Proteomes" id="UP000288429">
    <property type="component" value="Unassembled WGS sequence"/>
</dbReference>
<dbReference type="EMBL" id="NIZV01000072">
    <property type="protein sequence ID" value="RSM12222.1"/>
    <property type="molecule type" value="Genomic_DNA"/>
</dbReference>
<proteinExistence type="predicted"/>
<evidence type="ECO:0000313" key="1">
    <source>
        <dbReference type="EMBL" id="RSM12222.1"/>
    </source>
</evidence>
<sequence length="114" mass="12237">MSSGPGYNPYTRPIGYDLPARLTYHVDPASTTECQLSTTSVQLPPNTGFDSIKLARPNSLGAQDPVSRRLLQASVSPLRPTRSGLVAADADVSAPNASRISLFSLQWQTRASYS</sequence>
<dbReference type="AlphaFoldDB" id="A0A428UD86"/>
<protein>
    <submittedName>
        <fullName evidence="1">Uncharacterized protein</fullName>
    </submittedName>
</protein>
<keyword evidence="2" id="KW-1185">Reference proteome</keyword>
<name>A0A428UD86_9HYPO</name>
<reference evidence="1 2" key="1">
    <citation type="submission" date="2017-06" db="EMBL/GenBank/DDBJ databases">
        <title>Cmopartive genomic analysis of Ambrosia Fusariam Clade fungi.</title>
        <authorList>
            <person name="Stajich J.E."/>
            <person name="Carrillo J."/>
            <person name="Kijimoto T."/>
            <person name="Eskalen A."/>
            <person name="O'Donnell K."/>
            <person name="Kasson M."/>
        </authorList>
    </citation>
    <scope>NUCLEOTIDE SEQUENCE [LARGE SCALE GENOMIC DNA]</scope>
    <source>
        <strain evidence="1 2">NRRL 20438</strain>
    </source>
</reference>
<comment type="caution">
    <text evidence="1">The sequence shown here is derived from an EMBL/GenBank/DDBJ whole genome shotgun (WGS) entry which is preliminary data.</text>
</comment>
<accession>A0A428UD86</accession>
<evidence type="ECO:0000313" key="2">
    <source>
        <dbReference type="Proteomes" id="UP000288429"/>
    </source>
</evidence>
<organism evidence="1 2">
    <name type="scientific">Fusarium ambrosium</name>
    <dbReference type="NCBI Taxonomy" id="131363"/>
    <lineage>
        <taxon>Eukaryota</taxon>
        <taxon>Fungi</taxon>
        <taxon>Dikarya</taxon>
        <taxon>Ascomycota</taxon>
        <taxon>Pezizomycotina</taxon>
        <taxon>Sordariomycetes</taxon>
        <taxon>Hypocreomycetidae</taxon>
        <taxon>Hypocreales</taxon>
        <taxon>Nectriaceae</taxon>
        <taxon>Fusarium</taxon>
        <taxon>Fusarium solani species complex</taxon>
    </lineage>
</organism>